<dbReference type="SUPFAM" id="SSF49764">
    <property type="entry name" value="HSP20-like chaperones"/>
    <property type="match status" value="1"/>
</dbReference>
<comment type="caution">
    <text evidence="4">The sequence shown here is derived from an EMBL/GenBank/DDBJ whole genome shotgun (WGS) entry which is preliminary data.</text>
</comment>
<proteinExistence type="inferred from homology"/>
<dbReference type="InterPro" id="IPR031107">
    <property type="entry name" value="Small_HSP"/>
</dbReference>
<accession>A0A265N849</accession>
<comment type="similarity">
    <text evidence="1 2">Belongs to the small heat shock protein (HSP20) family.</text>
</comment>
<dbReference type="OrthoDB" id="1806521at2"/>
<dbReference type="InterPro" id="IPR002068">
    <property type="entry name" value="A-crystallin/Hsp20_dom"/>
</dbReference>
<organism evidence="4 5">
    <name type="scientific">Virgibacillus indicus</name>
    <dbReference type="NCBI Taxonomy" id="2024554"/>
    <lineage>
        <taxon>Bacteria</taxon>
        <taxon>Bacillati</taxon>
        <taxon>Bacillota</taxon>
        <taxon>Bacilli</taxon>
        <taxon>Bacillales</taxon>
        <taxon>Bacillaceae</taxon>
        <taxon>Virgibacillus</taxon>
    </lineage>
</organism>
<protein>
    <recommendedName>
        <fullName evidence="3">SHSP domain-containing protein</fullName>
    </recommendedName>
</protein>
<evidence type="ECO:0000256" key="1">
    <source>
        <dbReference type="PROSITE-ProRule" id="PRU00285"/>
    </source>
</evidence>
<reference evidence="4 5" key="1">
    <citation type="submission" date="2017-08" db="EMBL/GenBank/DDBJ databases">
        <title>Virgibacillus indicus sp. nov. and Virgibacillus profoundi sp. nov, two moderately halophilic bacteria isolated from marine sediment by using the Microfluidic Streak Plate.</title>
        <authorList>
            <person name="Xu B."/>
            <person name="Hu B."/>
            <person name="Wang J."/>
            <person name="Zhu Y."/>
            <person name="Huang L."/>
            <person name="Du W."/>
            <person name="Huang Y."/>
        </authorList>
    </citation>
    <scope>NUCLEOTIDE SEQUENCE [LARGE SCALE GENOMIC DNA]</scope>
    <source>
        <strain evidence="4 5">IO3-P2-C2</strain>
    </source>
</reference>
<feature type="domain" description="SHSP" evidence="3">
    <location>
        <begin position="22"/>
        <end position="136"/>
    </location>
</feature>
<evidence type="ECO:0000313" key="4">
    <source>
        <dbReference type="EMBL" id="OZU88198.1"/>
    </source>
</evidence>
<keyword evidence="5" id="KW-1185">Reference proteome</keyword>
<dbReference type="Proteomes" id="UP000216498">
    <property type="component" value="Unassembled WGS sequence"/>
</dbReference>
<evidence type="ECO:0000256" key="2">
    <source>
        <dbReference type="RuleBase" id="RU003616"/>
    </source>
</evidence>
<dbReference type="Pfam" id="PF00011">
    <property type="entry name" value="HSP20"/>
    <property type="match status" value="1"/>
</dbReference>
<dbReference type="AlphaFoldDB" id="A0A265N849"/>
<name>A0A265N849_9BACI</name>
<sequence length="136" mass="16074">MRPLHDFMKKMDSFFNESFKQINSHFHLKSIWTDVEETDSDIIVKVELPGYKRDQIHIEIIGNRLRISVEGMEKLEAKNNEKDYYSKSQSVERKEKIVTVPFIIPEKETSASFKDGLLKIIIPKKNSNRKYINLEE</sequence>
<evidence type="ECO:0000259" key="3">
    <source>
        <dbReference type="PROSITE" id="PS01031"/>
    </source>
</evidence>
<dbReference type="PROSITE" id="PS01031">
    <property type="entry name" value="SHSP"/>
    <property type="match status" value="1"/>
</dbReference>
<dbReference type="InterPro" id="IPR008978">
    <property type="entry name" value="HSP20-like_chaperone"/>
</dbReference>
<evidence type="ECO:0000313" key="5">
    <source>
        <dbReference type="Proteomes" id="UP000216498"/>
    </source>
</evidence>
<dbReference type="Gene3D" id="2.60.40.790">
    <property type="match status" value="1"/>
</dbReference>
<dbReference type="PANTHER" id="PTHR11527">
    <property type="entry name" value="HEAT-SHOCK PROTEIN 20 FAMILY MEMBER"/>
    <property type="match status" value="1"/>
</dbReference>
<dbReference type="EMBL" id="NPMS01000006">
    <property type="protein sequence ID" value="OZU88198.1"/>
    <property type="molecule type" value="Genomic_DNA"/>
</dbReference>
<dbReference type="CDD" id="cd06464">
    <property type="entry name" value="ACD_sHsps-like"/>
    <property type="match status" value="1"/>
</dbReference>
<gene>
    <name evidence="4" type="ORF">CIL03_12730</name>
</gene>